<evidence type="ECO:0000313" key="1">
    <source>
        <dbReference type="EMBL" id="GMR54048.1"/>
    </source>
</evidence>
<reference evidence="2" key="1">
    <citation type="submission" date="2022-10" db="EMBL/GenBank/DDBJ databases">
        <title>Genome assembly of Pristionchus species.</title>
        <authorList>
            <person name="Yoshida K."/>
            <person name="Sommer R.J."/>
        </authorList>
    </citation>
    <scope>NUCLEOTIDE SEQUENCE [LARGE SCALE GENOMIC DNA]</scope>
    <source>
        <strain evidence="2">RS5460</strain>
    </source>
</reference>
<sequence length="107" mass="10934">SSSFFSSSLGGAASFFSCLAAAGGAAGATGLAGASLFGAIADFLLDPSVGLVGDFLEPQNSMPHAIVKVTTTRGEKRSNVDILADDPALVILVGRMNGEWEEKEKNE</sequence>
<protein>
    <submittedName>
        <fullName evidence="1">Uncharacterized protein</fullName>
    </submittedName>
</protein>
<keyword evidence="2" id="KW-1185">Reference proteome</keyword>
<proteinExistence type="predicted"/>
<organism evidence="1 2">
    <name type="scientific">Pristionchus mayeri</name>
    <dbReference type="NCBI Taxonomy" id="1317129"/>
    <lineage>
        <taxon>Eukaryota</taxon>
        <taxon>Metazoa</taxon>
        <taxon>Ecdysozoa</taxon>
        <taxon>Nematoda</taxon>
        <taxon>Chromadorea</taxon>
        <taxon>Rhabditida</taxon>
        <taxon>Rhabditina</taxon>
        <taxon>Diplogasteromorpha</taxon>
        <taxon>Diplogasteroidea</taxon>
        <taxon>Neodiplogasteridae</taxon>
        <taxon>Pristionchus</taxon>
    </lineage>
</organism>
<comment type="caution">
    <text evidence="1">The sequence shown here is derived from an EMBL/GenBank/DDBJ whole genome shotgun (WGS) entry which is preliminary data.</text>
</comment>
<feature type="non-terminal residue" evidence="1">
    <location>
        <position position="1"/>
    </location>
</feature>
<dbReference type="EMBL" id="BTRK01000005">
    <property type="protein sequence ID" value="GMR54048.1"/>
    <property type="molecule type" value="Genomic_DNA"/>
</dbReference>
<name>A0AAN5CZT2_9BILA</name>
<dbReference type="Proteomes" id="UP001328107">
    <property type="component" value="Unassembled WGS sequence"/>
</dbReference>
<gene>
    <name evidence="1" type="ORF">PMAYCL1PPCAC_24243</name>
</gene>
<evidence type="ECO:0000313" key="2">
    <source>
        <dbReference type="Proteomes" id="UP001328107"/>
    </source>
</evidence>
<dbReference type="AlphaFoldDB" id="A0AAN5CZT2"/>
<accession>A0AAN5CZT2</accession>
<feature type="non-terminal residue" evidence="1">
    <location>
        <position position="107"/>
    </location>
</feature>